<dbReference type="GO" id="GO:0004072">
    <property type="term" value="F:aspartate kinase activity"/>
    <property type="evidence" value="ECO:0007669"/>
    <property type="project" value="UniProtKB-EC"/>
</dbReference>
<dbReference type="SUPFAM" id="SSF55021">
    <property type="entry name" value="ACT-like"/>
    <property type="match status" value="1"/>
</dbReference>
<reference evidence="6 7" key="1">
    <citation type="journal article" date="2014" name="Int. J. Syst. Evol. Microbiol.">
        <title>Listeria floridensis sp. nov., Listeria aquatica sp. nov., Listeria cornellensis sp. nov., Listeria riparia sp. nov. and Listeria grandensis sp. nov., from agricultural and natural environments.</title>
        <authorList>
            <person name="den Bakker H.C."/>
            <person name="Warchocki S."/>
            <person name="Wright E.M."/>
            <person name="Allred A.F."/>
            <person name="Ahlstrom C."/>
            <person name="Manuel C.S."/>
            <person name="Stasiewicz M.J."/>
            <person name="Burrell A."/>
            <person name="Roof S."/>
            <person name="Strawn L."/>
            <person name="Fortes E.D."/>
            <person name="Nightingale K.K."/>
            <person name="Kephart D."/>
            <person name="Wiedmann M."/>
        </authorList>
    </citation>
    <scope>NUCLEOTIDE SEQUENCE [LARGE SCALE GENOMIC DNA]</scope>
    <source>
        <strain evidence="6 7">FSL S10-1204</strain>
    </source>
</reference>
<dbReference type="Gene3D" id="3.30.2130.10">
    <property type="entry name" value="VC0802-like"/>
    <property type="match status" value="1"/>
</dbReference>
<proteinExistence type="predicted"/>
<keyword evidence="6" id="KW-0808">Transferase</keyword>
<keyword evidence="7" id="KW-1185">Reference proteome</keyword>
<keyword evidence="2" id="KW-0547">Nucleotide-binding</keyword>
<feature type="domain" description="Aspartokinase ACT" evidence="5">
    <location>
        <begin position="2"/>
        <end position="38"/>
    </location>
</feature>
<dbReference type="PATRIC" id="fig|1265816.5.peg.2823"/>
<comment type="caution">
    <text evidence="6">The sequence shown here is derived from an EMBL/GenBank/DDBJ whole genome shotgun (WGS) entry which is preliminary data.</text>
</comment>
<evidence type="ECO:0000313" key="7">
    <source>
        <dbReference type="Proteomes" id="UP000019248"/>
    </source>
</evidence>
<accession>W7DCF9</accession>
<gene>
    <name evidence="6" type="ORF">PRIP_14278</name>
</gene>
<dbReference type="AlphaFoldDB" id="W7DCF9"/>
<dbReference type="GO" id="GO:0005524">
    <property type="term" value="F:ATP binding"/>
    <property type="evidence" value="ECO:0007669"/>
    <property type="project" value="UniProtKB-KW"/>
</dbReference>
<sequence length="42" mass="4766">MTDNDIAIKMISTSEIKVSTVVDEKKMIRAAQVLHDTFELED</sequence>
<keyword evidence="4" id="KW-0067">ATP-binding</keyword>
<dbReference type="InterPro" id="IPR054352">
    <property type="entry name" value="ACT_Aspartokinase"/>
</dbReference>
<name>W7DCF9_9LIST</name>
<evidence type="ECO:0000256" key="3">
    <source>
        <dbReference type="ARBA" id="ARBA00022777"/>
    </source>
</evidence>
<evidence type="ECO:0000256" key="2">
    <source>
        <dbReference type="ARBA" id="ARBA00022741"/>
    </source>
</evidence>
<dbReference type="EMBL" id="AODL01000029">
    <property type="protein sequence ID" value="EUJ42983.1"/>
    <property type="molecule type" value="Genomic_DNA"/>
</dbReference>
<evidence type="ECO:0000256" key="4">
    <source>
        <dbReference type="ARBA" id="ARBA00022840"/>
    </source>
</evidence>
<evidence type="ECO:0000313" key="6">
    <source>
        <dbReference type="EMBL" id="EUJ42983.1"/>
    </source>
</evidence>
<dbReference type="InterPro" id="IPR045865">
    <property type="entry name" value="ACT-like_dom_sf"/>
</dbReference>
<keyword evidence="3 6" id="KW-0418">Kinase</keyword>
<organism evidence="6 7">
    <name type="scientific">Listeria riparia FSL S10-1204</name>
    <dbReference type="NCBI Taxonomy" id="1265816"/>
    <lineage>
        <taxon>Bacteria</taxon>
        <taxon>Bacillati</taxon>
        <taxon>Bacillota</taxon>
        <taxon>Bacilli</taxon>
        <taxon>Bacillales</taxon>
        <taxon>Listeriaceae</taxon>
        <taxon>Listeria</taxon>
    </lineage>
</organism>
<dbReference type="Pfam" id="PF22468">
    <property type="entry name" value="ACT_9"/>
    <property type="match status" value="1"/>
</dbReference>
<dbReference type="Proteomes" id="UP000019248">
    <property type="component" value="Unassembled WGS sequence"/>
</dbReference>
<dbReference type="EC" id="2.7.2.4" evidence="1"/>
<evidence type="ECO:0000259" key="5">
    <source>
        <dbReference type="Pfam" id="PF22468"/>
    </source>
</evidence>
<evidence type="ECO:0000256" key="1">
    <source>
        <dbReference type="ARBA" id="ARBA00013059"/>
    </source>
</evidence>
<protein>
    <recommendedName>
        <fullName evidence="1">aspartate kinase</fullName>
        <ecNumber evidence="1">2.7.2.4</ecNumber>
    </recommendedName>
</protein>